<evidence type="ECO:0000256" key="8">
    <source>
        <dbReference type="SAM" id="Phobius"/>
    </source>
</evidence>
<feature type="transmembrane region" description="Helical" evidence="8">
    <location>
        <begin position="236"/>
        <end position="259"/>
    </location>
</feature>
<dbReference type="PANTHER" id="PTHR10283:SF82">
    <property type="entry name" value="SOLUTE CARRIER FAMILY 13 MEMBER 2"/>
    <property type="match status" value="1"/>
</dbReference>
<dbReference type="Proteomes" id="UP000095280">
    <property type="component" value="Unplaced"/>
</dbReference>
<evidence type="ECO:0000256" key="1">
    <source>
        <dbReference type="ARBA" id="ARBA00004141"/>
    </source>
</evidence>
<feature type="transmembrane region" description="Helical" evidence="8">
    <location>
        <begin position="37"/>
        <end position="56"/>
    </location>
</feature>
<evidence type="ECO:0000313" key="9">
    <source>
        <dbReference type="Proteomes" id="UP000095280"/>
    </source>
</evidence>
<comment type="similarity">
    <text evidence="2">Belongs to the SLC13A/DASS transporter (TC 2.A.47) family. NADC subfamily.</text>
</comment>
<comment type="subcellular location">
    <subcellularLocation>
        <location evidence="1">Membrane</location>
        <topology evidence="1">Multi-pass membrane protein</topology>
    </subcellularLocation>
</comment>
<feature type="region of interest" description="Disordered" evidence="7">
    <location>
        <begin position="1"/>
        <end position="20"/>
    </location>
</feature>
<feature type="transmembrane region" description="Helical" evidence="8">
    <location>
        <begin position="198"/>
        <end position="215"/>
    </location>
</feature>
<keyword evidence="6 8" id="KW-0472">Membrane</keyword>
<keyword evidence="4 8" id="KW-0812">Transmembrane</keyword>
<evidence type="ECO:0000256" key="2">
    <source>
        <dbReference type="ARBA" id="ARBA00006772"/>
    </source>
</evidence>
<feature type="region of interest" description="Disordered" evidence="7">
    <location>
        <begin position="65"/>
        <end position="85"/>
    </location>
</feature>
<protein>
    <submittedName>
        <fullName evidence="10">CitMHS domain-containing protein</fullName>
    </submittedName>
</protein>
<keyword evidence="5 8" id="KW-1133">Transmembrane helix</keyword>
<evidence type="ECO:0000313" key="10">
    <source>
        <dbReference type="WBParaSite" id="maker-uti_cns_0019173-snap-gene-0.2-mRNA-1"/>
    </source>
</evidence>
<feature type="transmembrane region" description="Helical" evidence="8">
    <location>
        <begin position="605"/>
        <end position="629"/>
    </location>
</feature>
<dbReference type="PROSITE" id="PS01271">
    <property type="entry name" value="NA_SULFATE"/>
    <property type="match status" value="1"/>
</dbReference>
<organism evidence="9 10">
    <name type="scientific">Macrostomum lignano</name>
    <dbReference type="NCBI Taxonomy" id="282301"/>
    <lineage>
        <taxon>Eukaryota</taxon>
        <taxon>Metazoa</taxon>
        <taxon>Spiralia</taxon>
        <taxon>Lophotrochozoa</taxon>
        <taxon>Platyhelminthes</taxon>
        <taxon>Rhabditophora</taxon>
        <taxon>Macrostomorpha</taxon>
        <taxon>Macrostomida</taxon>
        <taxon>Macrostomidae</taxon>
        <taxon>Macrostomum</taxon>
    </lineage>
</organism>
<evidence type="ECO:0000256" key="7">
    <source>
        <dbReference type="SAM" id="MobiDB-lite"/>
    </source>
</evidence>
<feature type="transmembrane region" description="Helical" evidence="8">
    <location>
        <begin position="333"/>
        <end position="352"/>
    </location>
</feature>
<feature type="transmembrane region" description="Helical" evidence="8">
    <location>
        <begin position="649"/>
        <end position="671"/>
    </location>
</feature>
<evidence type="ECO:0000256" key="4">
    <source>
        <dbReference type="ARBA" id="ARBA00022692"/>
    </source>
</evidence>
<feature type="transmembrane region" description="Helical" evidence="8">
    <location>
        <begin position="125"/>
        <end position="147"/>
    </location>
</feature>
<evidence type="ECO:0000256" key="5">
    <source>
        <dbReference type="ARBA" id="ARBA00022989"/>
    </source>
</evidence>
<dbReference type="AlphaFoldDB" id="A0A1I8IX01"/>
<reference evidence="10" key="1">
    <citation type="submission" date="2016-11" db="UniProtKB">
        <authorList>
            <consortium name="WormBaseParasite"/>
        </authorList>
    </citation>
    <scope>IDENTIFICATION</scope>
</reference>
<keyword evidence="9" id="KW-1185">Reference proteome</keyword>
<accession>A0A1I8IX01</accession>
<keyword evidence="3" id="KW-0813">Transport</keyword>
<feature type="transmembrane region" description="Helical" evidence="8">
    <location>
        <begin position="159"/>
        <end position="178"/>
    </location>
</feature>
<dbReference type="GO" id="GO:0015141">
    <property type="term" value="F:succinate transmembrane transporter activity"/>
    <property type="evidence" value="ECO:0007669"/>
    <property type="project" value="UniProtKB-ARBA"/>
</dbReference>
<dbReference type="Pfam" id="PF00939">
    <property type="entry name" value="Na_sulph_symp"/>
    <property type="match status" value="1"/>
</dbReference>
<dbReference type="InterPro" id="IPR001898">
    <property type="entry name" value="SLC13A/DASS"/>
</dbReference>
<dbReference type="WBParaSite" id="maker-uti_cns_0019173-snap-gene-0.2-mRNA-1">
    <property type="protein sequence ID" value="maker-uti_cns_0019173-snap-gene-0.2-mRNA-1"/>
    <property type="gene ID" value="maker-uti_cns_0019173-snap-gene-0.2"/>
</dbReference>
<dbReference type="GO" id="GO:0005886">
    <property type="term" value="C:plasma membrane"/>
    <property type="evidence" value="ECO:0007669"/>
    <property type="project" value="TreeGrafter"/>
</dbReference>
<evidence type="ECO:0000256" key="3">
    <source>
        <dbReference type="ARBA" id="ARBA00022448"/>
    </source>
</evidence>
<evidence type="ECO:0000256" key="6">
    <source>
        <dbReference type="ARBA" id="ARBA00023136"/>
    </source>
</evidence>
<sequence>MYREESEAGESLEGTSVPATADPAAKVGPVTFVPPVWLAHIAIGVAFIAFLIASFARYRIRRRQGRAGRPGGGGGAGAAAAARRPWQRPGPPTPFIMNSSQAIAVFLRVVELLRGFGKLLLKHRATVVLILVPLALLPLLLCFDSLVSKAAYIILLMSFYWNFEVVPLGVTALLPVVLSPLLGIMSSSEICPSYFKDSNMLFLGGLIMAVSIEAWDLHKRIALKVSFTLRRPAQVVSTYSTCSLLFGLLAPAWVLSMWISNTATVAMMLPIVEAVLSELRCQHMRQKRRKESVVSETAPSVLSSSVSTVSDENSGENPDEYYGSNTGLNYCSWMLFALPLGAVGLLLTWVWLQISFLGFRGLAKAGDSVAIADARLTRAALQRQYKQLGPLSYAEASVLAIFGLTIILWISRQPGAPGWSSLFMKAPTSDSEDEAPVSLMSDAQPAVLAVLLLFLLPSRNPFANLFKAVRRKPVSNETTVEHCSQQQSDFEFKADADAAGEDCRQWRTKPSRLLSWDLVQKRVAWQIVLMLGAGFALADLSRVSGLSDWIGSQLVALKSVPAPALIFIICWCSALLTELTSNGTAATILLPILASLSERLQRHPFQLMLSSAASSSFAFILPISTPANILVYSRGYLRPWDMLRTGCIMWLLSNALAAGASLCYAPAIFGINGFPDWARRNATY</sequence>
<dbReference type="PANTHER" id="PTHR10283">
    <property type="entry name" value="SOLUTE CARRIER FAMILY 13 MEMBER"/>
    <property type="match status" value="1"/>
</dbReference>
<name>A0A1I8IX01_9PLAT</name>
<dbReference type="InterPro" id="IPR031312">
    <property type="entry name" value="Na/sul_symport_CS"/>
</dbReference>
<proteinExistence type="inferred from homology"/>
<feature type="compositionally biased region" description="Gly residues" evidence="7">
    <location>
        <begin position="68"/>
        <end position="77"/>
    </location>
</feature>